<comment type="caution">
    <text evidence="2">The sequence shown here is derived from an EMBL/GenBank/DDBJ whole genome shotgun (WGS) entry which is preliminary data.</text>
</comment>
<evidence type="ECO:0000313" key="2">
    <source>
        <dbReference type="EMBL" id="RGZ76807.1"/>
    </source>
</evidence>
<dbReference type="Proteomes" id="UP000283431">
    <property type="component" value="Unassembled WGS sequence"/>
</dbReference>
<protein>
    <submittedName>
        <fullName evidence="2">Uncharacterized protein</fullName>
    </submittedName>
</protein>
<evidence type="ECO:0000313" key="3">
    <source>
        <dbReference type="Proteomes" id="UP000283431"/>
    </source>
</evidence>
<accession>A0A413PL81</accession>
<sequence>MIGVYLYDIFGASAGNKSSHPNNTVFTVMPGTSKLEKADFPVHVTVRKYDTRIIDDTTRLLL</sequence>
<dbReference type="Proteomes" id="UP000285209">
    <property type="component" value="Unassembled WGS sequence"/>
</dbReference>
<organism evidence="2 3">
    <name type="scientific">Agathobacter rectalis</name>
    <dbReference type="NCBI Taxonomy" id="39491"/>
    <lineage>
        <taxon>Bacteria</taxon>
        <taxon>Bacillati</taxon>
        <taxon>Bacillota</taxon>
        <taxon>Clostridia</taxon>
        <taxon>Lachnospirales</taxon>
        <taxon>Lachnospiraceae</taxon>
        <taxon>Agathobacter</taxon>
    </lineage>
</organism>
<dbReference type="EMBL" id="QSEN01000001">
    <property type="protein sequence ID" value="RGZ76807.1"/>
    <property type="molecule type" value="Genomic_DNA"/>
</dbReference>
<gene>
    <name evidence="2" type="ORF">DW975_00025</name>
    <name evidence="1" type="ORF">DXA03_02215</name>
</gene>
<dbReference type="EMBL" id="QSDV01000001">
    <property type="protein sequence ID" value="RGZ20317.1"/>
    <property type="molecule type" value="Genomic_DNA"/>
</dbReference>
<dbReference type="AlphaFoldDB" id="A0A413PL81"/>
<evidence type="ECO:0000313" key="1">
    <source>
        <dbReference type="EMBL" id="RGZ20317.1"/>
    </source>
</evidence>
<reference evidence="3 4" key="1">
    <citation type="submission" date="2018-08" db="EMBL/GenBank/DDBJ databases">
        <title>A genome reference for cultivated species of the human gut microbiota.</title>
        <authorList>
            <person name="Zou Y."/>
            <person name="Xue W."/>
            <person name="Luo G."/>
        </authorList>
    </citation>
    <scope>NUCLEOTIDE SEQUENCE [LARGE SCALE GENOMIC DNA]</scope>
    <source>
        <strain evidence="2 3">AM48-7</strain>
        <strain evidence="1 4">AM54-25XD</strain>
    </source>
</reference>
<proteinExistence type="predicted"/>
<evidence type="ECO:0000313" key="4">
    <source>
        <dbReference type="Proteomes" id="UP000285209"/>
    </source>
</evidence>
<name>A0A413PL81_9FIRM</name>